<dbReference type="PROSITE" id="PS50005">
    <property type="entry name" value="TPR"/>
    <property type="match status" value="1"/>
</dbReference>
<gene>
    <name evidence="5" type="ORF">FHR99_000865</name>
</gene>
<evidence type="ECO:0000256" key="3">
    <source>
        <dbReference type="SAM" id="SignalP"/>
    </source>
</evidence>
<dbReference type="EMBL" id="JACHWY010000001">
    <property type="protein sequence ID" value="MBB3046629.1"/>
    <property type="molecule type" value="Genomic_DNA"/>
</dbReference>
<dbReference type="InterPro" id="IPR029030">
    <property type="entry name" value="Caspase-like_dom_sf"/>
</dbReference>
<dbReference type="SUPFAM" id="SSF52129">
    <property type="entry name" value="Caspase-like"/>
    <property type="match status" value="1"/>
</dbReference>
<dbReference type="Proteomes" id="UP000537130">
    <property type="component" value="Unassembled WGS sequence"/>
</dbReference>
<feature type="region of interest" description="Disordered" evidence="2">
    <location>
        <begin position="677"/>
        <end position="698"/>
    </location>
</feature>
<keyword evidence="1" id="KW-0802">TPR repeat</keyword>
<keyword evidence="6" id="KW-1185">Reference proteome</keyword>
<name>A0A7W4W3C6_9GAMM</name>
<organism evidence="5 6">
    <name type="scientific">Litorivivens lipolytica</name>
    <dbReference type="NCBI Taxonomy" id="1524264"/>
    <lineage>
        <taxon>Bacteria</taxon>
        <taxon>Pseudomonadati</taxon>
        <taxon>Pseudomonadota</taxon>
        <taxon>Gammaproteobacteria</taxon>
        <taxon>Litorivivens</taxon>
    </lineage>
</organism>
<evidence type="ECO:0000313" key="6">
    <source>
        <dbReference type="Proteomes" id="UP000537130"/>
    </source>
</evidence>
<feature type="repeat" description="TPR" evidence="1">
    <location>
        <begin position="48"/>
        <end position="81"/>
    </location>
</feature>
<dbReference type="Gene3D" id="3.40.50.1460">
    <property type="match status" value="1"/>
</dbReference>
<sequence length="698" mass="76765">MKKAWWCGAYLTLAFCFAGPVQAGLFDSLLGAAKDKAEEESGSKEERALSLYRKGKKNYESGDYQAARDYLSRALQLYSSDGKIRIVKDQQVEWVETPRGLERRIVSDSTAYDYYPNRYMGYVSNELARIEQERKVAWEQQQADQKAQQDLQEKFANPPQLVIRYDLVDSNRDNVLSAKESAKAVVTIENAGQSMAESVELTVFSSSQHVTLGCCDTRRKLAIGNVSPGQSIVETLEVIATDKVGTGSEHLSVTATEADGFGIPDELKFAFATQEYMPAAFAIHDQRVAHVKGNIYEISYTVINQGKGPALDAVTQVRSENSNVHIFGDTESAIGRLAVNASQRVTFTFAKTNRLKTGDRLPIALRAIDRADESTQQEFAHSMVLPAGSAPQRYAGNSFQAPAAVAAPLAGIAIEPVDTDIPTGTKQIRFGRAFVVGNSRYSNLDAVDYAENDANIVAQYAKKTLGFQKTKLYLNEGTFGLRDIFGTKDKKFKDGDLYKMVKRDSELQPNPPVFIYYSGHGAPGLEDGKAYLVPVDAQMERLDQQGYPLEDLYAAIKSLPTNNVTLVLDSCFSGNTDTSDGQRTKALYTGVSPAAFKTNELNPGNIDNLTLFTSASASEVSYWHKESRHGLFTYNFLRALRGKADNWVKGNNDGVVSAEEIQSFVSYEVAEYIDQTDKGSNQTPGLSGQKSKPLAVLK</sequence>
<dbReference type="GO" id="GO:0006508">
    <property type="term" value="P:proteolysis"/>
    <property type="evidence" value="ECO:0007669"/>
    <property type="project" value="InterPro"/>
</dbReference>
<comment type="caution">
    <text evidence="5">The sequence shown here is derived from an EMBL/GenBank/DDBJ whole genome shotgun (WGS) entry which is preliminary data.</text>
</comment>
<feature type="chain" id="PRO_5030963134" description="Peptidase C14 caspase domain-containing protein" evidence="3">
    <location>
        <begin position="24"/>
        <end position="698"/>
    </location>
</feature>
<evidence type="ECO:0000256" key="1">
    <source>
        <dbReference type="PROSITE-ProRule" id="PRU00339"/>
    </source>
</evidence>
<dbReference type="GO" id="GO:0004197">
    <property type="term" value="F:cysteine-type endopeptidase activity"/>
    <property type="evidence" value="ECO:0007669"/>
    <property type="project" value="InterPro"/>
</dbReference>
<dbReference type="PANTHER" id="PTHR35902">
    <property type="entry name" value="S-LAYER DOMAIN-LIKE PROTEIN-RELATED"/>
    <property type="match status" value="1"/>
</dbReference>
<feature type="compositionally biased region" description="Polar residues" evidence="2">
    <location>
        <begin position="678"/>
        <end position="690"/>
    </location>
</feature>
<dbReference type="RefSeq" id="WP_183409313.1">
    <property type="nucleotide sequence ID" value="NZ_JACHWY010000001.1"/>
</dbReference>
<keyword evidence="3" id="KW-0732">Signal</keyword>
<reference evidence="5 6" key="1">
    <citation type="submission" date="2020-08" db="EMBL/GenBank/DDBJ databases">
        <title>Genomic Encyclopedia of Type Strains, Phase III (KMG-III): the genomes of soil and plant-associated and newly described type strains.</title>
        <authorList>
            <person name="Whitman W."/>
        </authorList>
    </citation>
    <scope>NUCLEOTIDE SEQUENCE [LARGE SCALE GENOMIC DNA]</scope>
    <source>
        <strain evidence="5 6">CECT 8654</strain>
    </source>
</reference>
<evidence type="ECO:0000259" key="4">
    <source>
        <dbReference type="Pfam" id="PF00656"/>
    </source>
</evidence>
<accession>A0A7W4W3C6</accession>
<evidence type="ECO:0000256" key="2">
    <source>
        <dbReference type="SAM" id="MobiDB-lite"/>
    </source>
</evidence>
<proteinExistence type="predicted"/>
<dbReference type="InterPro" id="IPR019734">
    <property type="entry name" value="TPR_rpt"/>
</dbReference>
<evidence type="ECO:0000313" key="5">
    <source>
        <dbReference type="EMBL" id="MBB3046629.1"/>
    </source>
</evidence>
<protein>
    <recommendedName>
        <fullName evidence="4">Peptidase C14 caspase domain-containing protein</fullName>
    </recommendedName>
</protein>
<dbReference type="InterPro" id="IPR011600">
    <property type="entry name" value="Pept_C14_caspase"/>
</dbReference>
<dbReference type="Pfam" id="PF00656">
    <property type="entry name" value="Peptidase_C14"/>
    <property type="match status" value="1"/>
</dbReference>
<dbReference type="AlphaFoldDB" id="A0A7W4W3C6"/>
<feature type="signal peptide" evidence="3">
    <location>
        <begin position="1"/>
        <end position="23"/>
    </location>
</feature>
<feature type="domain" description="Peptidase C14 caspase" evidence="4">
    <location>
        <begin position="431"/>
        <end position="688"/>
    </location>
</feature>